<dbReference type="GO" id="GO:0018996">
    <property type="term" value="P:molting cycle, collagen and cuticulin-based cuticle"/>
    <property type="evidence" value="ECO:0007669"/>
    <property type="project" value="TreeGrafter"/>
</dbReference>
<feature type="transmembrane region" description="Helical" evidence="2">
    <location>
        <begin position="244"/>
        <end position="265"/>
    </location>
</feature>
<dbReference type="GO" id="GO:0030659">
    <property type="term" value="C:cytoplasmic vesicle membrane"/>
    <property type="evidence" value="ECO:0007669"/>
    <property type="project" value="TreeGrafter"/>
</dbReference>
<dbReference type="AlphaFoldDB" id="A0A811LLV2"/>
<feature type="domain" description="SSD" evidence="3">
    <location>
        <begin position="244"/>
        <end position="413"/>
    </location>
</feature>
<dbReference type="GO" id="GO:0005886">
    <property type="term" value="C:plasma membrane"/>
    <property type="evidence" value="ECO:0007669"/>
    <property type="project" value="TreeGrafter"/>
</dbReference>
<proteinExistence type="inferred from homology"/>
<protein>
    <recommendedName>
        <fullName evidence="3">SSD domain-containing protein</fullName>
    </recommendedName>
</protein>
<feature type="transmembrane region" description="Helical" evidence="2">
    <location>
        <begin position="21"/>
        <end position="41"/>
    </location>
</feature>
<evidence type="ECO:0000259" key="3">
    <source>
        <dbReference type="PROSITE" id="PS50156"/>
    </source>
</evidence>
<evidence type="ECO:0000256" key="2">
    <source>
        <dbReference type="SAM" id="Phobius"/>
    </source>
</evidence>
<keyword evidence="2" id="KW-0812">Transmembrane</keyword>
<organism evidence="4 5">
    <name type="scientific">Bursaphelenchus okinawaensis</name>
    <dbReference type="NCBI Taxonomy" id="465554"/>
    <lineage>
        <taxon>Eukaryota</taxon>
        <taxon>Metazoa</taxon>
        <taxon>Ecdysozoa</taxon>
        <taxon>Nematoda</taxon>
        <taxon>Chromadorea</taxon>
        <taxon>Rhabditida</taxon>
        <taxon>Tylenchina</taxon>
        <taxon>Tylenchomorpha</taxon>
        <taxon>Aphelenchoidea</taxon>
        <taxon>Aphelenchoididae</taxon>
        <taxon>Bursaphelenchus</taxon>
    </lineage>
</organism>
<gene>
    <name evidence="4" type="ORF">BOKJ2_LOCUS12791</name>
</gene>
<feature type="transmembrane region" description="Helical" evidence="2">
    <location>
        <begin position="304"/>
        <end position="321"/>
    </location>
</feature>
<comment type="caution">
    <text evidence="4">The sequence shown here is derived from an EMBL/GenBank/DDBJ whole genome shotgun (WGS) entry which is preliminary data.</text>
</comment>
<dbReference type="PANTHER" id="PTHR10796:SF189">
    <property type="entry name" value="SSD DOMAIN-CONTAINING PROTEIN"/>
    <property type="match status" value="1"/>
</dbReference>
<dbReference type="PROSITE" id="PS50156">
    <property type="entry name" value="SSD"/>
    <property type="match status" value="1"/>
</dbReference>
<dbReference type="Pfam" id="PF12349">
    <property type="entry name" value="Sterol-sensing"/>
    <property type="match status" value="1"/>
</dbReference>
<dbReference type="Gene3D" id="1.20.1640.10">
    <property type="entry name" value="Multidrug efflux transporter AcrB transmembrane domain"/>
    <property type="match status" value="2"/>
</dbReference>
<dbReference type="Proteomes" id="UP000614601">
    <property type="component" value="Unassembled WGS sequence"/>
</dbReference>
<sequence length="830" mass="93488">MVIGLSGHYGKLGVHVGARPYFFISIAVLLSCPAFFGLYYFPYLDQRLSEQFIEPYAQSLEEVKAQKTFFNLHGEPWYMAVFAIAKDGKNMLDLNIYGEAAKFYESTLSMNLTSEGERFNFSQLCKPLCGINDQLTKLMDYAFFATIRWPVSQIMGYNVNIGKHFFNRTVNPTTGELEKADILALYYTAMQSDHQSTEKLRVFEREVARLAEIINNNNGSSITLVVHGTNTVGEQIKTGFEHTAFFIGLGVLMSTLAYLILFFVSAKRRECFSLARLGLALVSTSILSFLAIATGVGYTSLCGYSLNLLFIISPIVPLFFLNHFRSILYIFSTFDDQQPNAKRSQWNRVETLGALFERIGPVHLLTSLVPVLALLSSSFFVSPGYASLLITVGTALFFQWIYQIFIVCPLLTFTLPKSNKQYQSPEKKISTASFVKAESACNRSCIQPYSVVLSSGLGKVTGFLLLGLLLGTPVRMGLENLRSDMNFRSILKDDAPAFKGFELVDKMWNDFHQIIFFIRSPPDFSNEQGYTLFRKFIDDAEDIPNSHHPSAHQSWIFDYFPTELAMDYNSENATLFAPDMKRFDHFINGFPYDAWKDGVKYRFADENKTKPIIDRMVVMMAYDKVKGLDGKRQLLKQCRRVVTQNPQLNAVAFDTDSINVDIIENVLPTFYVVLIAFIISTFTISFFVLFNFVMSVLATLGTIFVIATSLGITLLVSNFYFDLMTLSSYILITVFSIQVSLTFVGDFLTVWAHENRVQRALASCGSNVFKALFLTVLLFGPLTVCHVQLFRWQAFLALFGTLSGVLSAIFVQPLIGGVIPTKLISQECCI</sequence>
<feature type="transmembrane region" description="Helical" evidence="2">
    <location>
        <begin position="362"/>
        <end position="382"/>
    </location>
</feature>
<feature type="transmembrane region" description="Helical" evidence="2">
    <location>
        <begin position="696"/>
        <end position="721"/>
    </location>
</feature>
<feature type="transmembrane region" description="Helical" evidence="2">
    <location>
        <begin position="794"/>
        <end position="815"/>
    </location>
</feature>
<comment type="similarity">
    <text evidence="1">Belongs to the patched family.</text>
</comment>
<feature type="transmembrane region" description="Helical" evidence="2">
    <location>
        <begin position="277"/>
        <end position="298"/>
    </location>
</feature>
<keyword evidence="2" id="KW-1133">Transmembrane helix</keyword>
<feature type="transmembrane region" description="Helical" evidence="2">
    <location>
        <begin position="388"/>
        <end position="413"/>
    </location>
</feature>
<dbReference type="EMBL" id="CAJFDH010000006">
    <property type="protein sequence ID" value="CAD5228664.1"/>
    <property type="molecule type" value="Genomic_DNA"/>
</dbReference>
<dbReference type="EMBL" id="CAJFCW020000006">
    <property type="protein sequence ID" value="CAG9124823.1"/>
    <property type="molecule type" value="Genomic_DNA"/>
</dbReference>
<feature type="transmembrane region" description="Helical" evidence="2">
    <location>
        <begin position="670"/>
        <end position="690"/>
    </location>
</feature>
<evidence type="ECO:0000313" key="4">
    <source>
        <dbReference type="EMBL" id="CAD5228664.1"/>
    </source>
</evidence>
<dbReference type="InterPro" id="IPR053958">
    <property type="entry name" value="HMGCR/SNAP/NPC1-like_SSD"/>
</dbReference>
<name>A0A811LLV2_9BILA</name>
<evidence type="ECO:0000256" key="1">
    <source>
        <dbReference type="ARBA" id="ARBA00005585"/>
    </source>
</evidence>
<dbReference type="SUPFAM" id="SSF82866">
    <property type="entry name" value="Multidrug efflux transporter AcrB transmembrane domain"/>
    <property type="match status" value="1"/>
</dbReference>
<dbReference type="OrthoDB" id="5875602at2759"/>
<accession>A0A811LLV2</accession>
<dbReference type="GO" id="GO:0006897">
    <property type="term" value="P:endocytosis"/>
    <property type="evidence" value="ECO:0007669"/>
    <property type="project" value="TreeGrafter"/>
</dbReference>
<evidence type="ECO:0000313" key="5">
    <source>
        <dbReference type="Proteomes" id="UP000614601"/>
    </source>
</evidence>
<keyword evidence="2" id="KW-0472">Membrane</keyword>
<dbReference type="Proteomes" id="UP000783686">
    <property type="component" value="Unassembled WGS sequence"/>
</dbReference>
<reference evidence="4" key="1">
    <citation type="submission" date="2020-09" db="EMBL/GenBank/DDBJ databases">
        <authorList>
            <person name="Kikuchi T."/>
        </authorList>
    </citation>
    <scope>NUCLEOTIDE SEQUENCE</scope>
    <source>
        <strain evidence="4">SH1</strain>
    </source>
</reference>
<feature type="transmembrane region" description="Helical" evidence="2">
    <location>
        <begin position="728"/>
        <end position="748"/>
    </location>
</feature>
<keyword evidence="5" id="KW-1185">Reference proteome</keyword>
<dbReference type="PANTHER" id="PTHR10796">
    <property type="entry name" value="PATCHED-RELATED"/>
    <property type="match status" value="1"/>
</dbReference>
<dbReference type="InterPro" id="IPR000731">
    <property type="entry name" value="SSD"/>
</dbReference>
<feature type="transmembrane region" description="Helical" evidence="2">
    <location>
        <begin position="768"/>
        <end position="787"/>
    </location>
</feature>
<dbReference type="InterPro" id="IPR051697">
    <property type="entry name" value="Patched_domain-protein"/>
</dbReference>